<gene>
    <name evidence="2" type="ORF">BSR29_07360</name>
</gene>
<dbReference type="OrthoDB" id="63188at2"/>
<dbReference type="STRING" id="1921764.BSR28_04905"/>
<name>A0A1Q5PK76_9ACTO</name>
<reference evidence="2 3" key="1">
    <citation type="submission" date="2016-11" db="EMBL/GenBank/DDBJ databases">
        <title>Actinomyces gypaetusis sp. nov. isolated from the vulture Gypaetus barbatus in Qinghai Tibet Plateau China.</title>
        <authorList>
            <person name="Meng X."/>
        </authorList>
    </citation>
    <scope>NUCLEOTIDE SEQUENCE [LARGE SCALE GENOMIC DNA]</scope>
    <source>
        <strain evidence="2 3">VUL4_2</strain>
    </source>
</reference>
<feature type="transmembrane region" description="Helical" evidence="1">
    <location>
        <begin position="129"/>
        <end position="155"/>
    </location>
</feature>
<organism evidence="2 3">
    <name type="scientific">Boudabousia liubingyangii</name>
    <dbReference type="NCBI Taxonomy" id="1921764"/>
    <lineage>
        <taxon>Bacteria</taxon>
        <taxon>Bacillati</taxon>
        <taxon>Actinomycetota</taxon>
        <taxon>Actinomycetes</taxon>
        <taxon>Actinomycetales</taxon>
        <taxon>Actinomycetaceae</taxon>
        <taxon>Boudabousia</taxon>
    </lineage>
</organism>
<dbReference type="EMBL" id="MQSV01000005">
    <property type="protein sequence ID" value="OKL46629.1"/>
    <property type="molecule type" value="Genomic_DNA"/>
</dbReference>
<evidence type="ECO:0000256" key="1">
    <source>
        <dbReference type="SAM" id="Phobius"/>
    </source>
</evidence>
<feature type="transmembrane region" description="Helical" evidence="1">
    <location>
        <begin position="218"/>
        <end position="240"/>
    </location>
</feature>
<dbReference type="Proteomes" id="UP000186785">
    <property type="component" value="Unassembled WGS sequence"/>
</dbReference>
<feature type="transmembrane region" description="Helical" evidence="1">
    <location>
        <begin position="100"/>
        <end position="123"/>
    </location>
</feature>
<accession>A0A1Q5PK76</accession>
<sequence>MLKYFLTELKHQLLNPAAIFFVVIMPISMFLIFGGQAELSEKLPSGVNISGLIAIQMGFYGAILASSQAGADIGQMRESGWLRTLHLNGMNDSRYTLIRLALSYAVVVPQLVLLYTVAAFTFADMPLKIWAYSAFMTILLGGLYAGVGQIFGAFLPANAANGLASGFVVLGSFLSDMFMPLTGTMYKVGQFMPFFGTKTLVAWQATQGKGTLGNELNLTYLTLNVVIWLGIITFLSWWTLRFTRTRS</sequence>
<protein>
    <submittedName>
        <fullName evidence="2">Uncharacterized protein</fullName>
    </submittedName>
</protein>
<feature type="transmembrane region" description="Helical" evidence="1">
    <location>
        <begin position="45"/>
        <end position="67"/>
    </location>
</feature>
<feature type="transmembrane region" description="Helical" evidence="1">
    <location>
        <begin position="167"/>
        <end position="186"/>
    </location>
</feature>
<proteinExistence type="predicted"/>
<keyword evidence="1" id="KW-1133">Transmembrane helix</keyword>
<dbReference type="RefSeq" id="WP_073709653.1">
    <property type="nucleotide sequence ID" value="NZ_MQSV01000005.1"/>
</dbReference>
<comment type="caution">
    <text evidence="2">The sequence shown here is derived from an EMBL/GenBank/DDBJ whole genome shotgun (WGS) entry which is preliminary data.</text>
</comment>
<dbReference type="AlphaFoldDB" id="A0A1Q5PK76"/>
<evidence type="ECO:0000313" key="3">
    <source>
        <dbReference type="Proteomes" id="UP000186785"/>
    </source>
</evidence>
<keyword evidence="1" id="KW-0812">Transmembrane</keyword>
<evidence type="ECO:0000313" key="2">
    <source>
        <dbReference type="EMBL" id="OKL46629.1"/>
    </source>
</evidence>
<feature type="transmembrane region" description="Helical" evidence="1">
    <location>
        <begin position="12"/>
        <end position="33"/>
    </location>
</feature>
<keyword evidence="1" id="KW-0472">Membrane</keyword>
<keyword evidence="3" id="KW-1185">Reference proteome</keyword>